<organism evidence="1 2">
    <name type="scientific">Purpureocillium lavendulum</name>
    <dbReference type="NCBI Taxonomy" id="1247861"/>
    <lineage>
        <taxon>Eukaryota</taxon>
        <taxon>Fungi</taxon>
        <taxon>Dikarya</taxon>
        <taxon>Ascomycota</taxon>
        <taxon>Pezizomycotina</taxon>
        <taxon>Sordariomycetes</taxon>
        <taxon>Hypocreomycetidae</taxon>
        <taxon>Hypocreales</taxon>
        <taxon>Ophiocordycipitaceae</taxon>
        <taxon>Purpureocillium</taxon>
    </lineage>
</organism>
<gene>
    <name evidence="1" type="ORF">O9K51_02700</name>
</gene>
<dbReference type="Proteomes" id="UP001163105">
    <property type="component" value="Unassembled WGS sequence"/>
</dbReference>
<dbReference type="AlphaFoldDB" id="A0AB34G0A8"/>
<evidence type="ECO:0000313" key="2">
    <source>
        <dbReference type="Proteomes" id="UP001163105"/>
    </source>
</evidence>
<dbReference type="EMBL" id="JAQHRD010000002">
    <property type="protein sequence ID" value="KAJ6444306.1"/>
    <property type="molecule type" value="Genomic_DNA"/>
</dbReference>
<reference evidence="1" key="1">
    <citation type="submission" date="2023-01" db="EMBL/GenBank/DDBJ databases">
        <title>The growth and conidiation of Purpureocillium lavendulum are regulated by nitrogen source and histone H3K14 acetylation.</title>
        <authorList>
            <person name="Tang P."/>
            <person name="Han J."/>
            <person name="Zhang C."/>
            <person name="Tang P."/>
            <person name="Qi F."/>
            <person name="Zhang K."/>
            <person name="Liang L."/>
        </authorList>
    </citation>
    <scope>NUCLEOTIDE SEQUENCE</scope>
    <source>
        <strain evidence="1">YMF1.00683</strain>
    </source>
</reference>
<name>A0AB34G0A8_9HYPO</name>
<evidence type="ECO:0000313" key="1">
    <source>
        <dbReference type="EMBL" id="KAJ6444306.1"/>
    </source>
</evidence>
<sequence length="113" mass="11883">MTTRPFSQRPVPGGCTWREPVKTQDVVETAMPIAKRGLVAALLVLAAAAACCSAAPHQMPPSPRSNAAAVAEGDGLSKREECAALYRLDDVTILDDEIRRCLVPSRPGAGGDL</sequence>
<proteinExistence type="predicted"/>
<protein>
    <submittedName>
        <fullName evidence="1">Uncharacterized protein</fullName>
    </submittedName>
</protein>
<keyword evidence="2" id="KW-1185">Reference proteome</keyword>
<accession>A0AB34G0A8</accession>
<comment type="caution">
    <text evidence="1">The sequence shown here is derived from an EMBL/GenBank/DDBJ whole genome shotgun (WGS) entry which is preliminary data.</text>
</comment>